<feature type="domain" description="C-type lectin" evidence="2">
    <location>
        <begin position="302"/>
        <end position="429"/>
    </location>
</feature>
<dbReference type="AlphaFoldDB" id="A0AAV2SDN2"/>
<evidence type="ECO:0000256" key="1">
    <source>
        <dbReference type="SAM" id="SignalP"/>
    </source>
</evidence>
<evidence type="ECO:0000313" key="3">
    <source>
        <dbReference type="EMBL" id="CAL4188720.1"/>
    </source>
</evidence>
<keyword evidence="1" id="KW-0732">Signal</keyword>
<dbReference type="InterPro" id="IPR016186">
    <property type="entry name" value="C-type_lectin-like/link_sf"/>
</dbReference>
<organism evidence="3 4">
    <name type="scientific">Meganyctiphanes norvegica</name>
    <name type="common">Northern krill</name>
    <name type="synonym">Thysanopoda norvegica</name>
    <dbReference type="NCBI Taxonomy" id="48144"/>
    <lineage>
        <taxon>Eukaryota</taxon>
        <taxon>Metazoa</taxon>
        <taxon>Ecdysozoa</taxon>
        <taxon>Arthropoda</taxon>
        <taxon>Crustacea</taxon>
        <taxon>Multicrustacea</taxon>
        <taxon>Malacostraca</taxon>
        <taxon>Eumalacostraca</taxon>
        <taxon>Eucarida</taxon>
        <taxon>Euphausiacea</taxon>
        <taxon>Euphausiidae</taxon>
        <taxon>Meganyctiphanes</taxon>
    </lineage>
</organism>
<protein>
    <recommendedName>
        <fullName evidence="2">C-type lectin domain-containing protein</fullName>
    </recommendedName>
</protein>
<gene>
    <name evidence="3" type="ORF">MNOR_LOCUS36309</name>
</gene>
<dbReference type="Proteomes" id="UP001497623">
    <property type="component" value="Unassembled WGS sequence"/>
</dbReference>
<dbReference type="Gene3D" id="3.10.100.10">
    <property type="entry name" value="Mannose-Binding Protein A, subunit A"/>
    <property type="match status" value="1"/>
</dbReference>
<dbReference type="SUPFAM" id="SSF58104">
    <property type="entry name" value="Methyl-accepting chemotaxis protein (MCP) signaling domain"/>
    <property type="match status" value="1"/>
</dbReference>
<feature type="chain" id="PRO_5043696591" description="C-type lectin domain-containing protein" evidence="1">
    <location>
        <begin position="30"/>
        <end position="429"/>
    </location>
</feature>
<feature type="non-terminal residue" evidence="3">
    <location>
        <position position="1"/>
    </location>
</feature>
<dbReference type="CDD" id="cd00037">
    <property type="entry name" value="CLECT"/>
    <property type="match status" value="1"/>
</dbReference>
<feature type="signal peptide" evidence="1">
    <location>
        <begin position="1"/>
        <end position="29"/>
    </location>
</feature>
<evidence type="ECO:0000313" key="4">
    <source>
        <dbReference type="Proteomes" id="UP001497623"/>
    </source>
</evidence>
<dbReference type="Gene3D" id="1.10.287.950">
    <property type="entry name" value="Methyl-accepting chemotaxis protein"/>
    <property type="match status" value="1"/>
</dbReference>
<feature type="non-terminal residue" evidence="3">
    <location>
        <position position="429"/>
    </location>
</feature>
<dbReference type="EMBL" id="CAXKWB010065184">
    <property type="protein sequence ID" value="CAL4188720.1"/>
    <property type="molecule type" value="Genomic_DNA"/>
</dbReference>
<evidence type="ECO:0000259" key="2">
    <source>
        <dbReference type="PROSITE" id="PS50041"/>
    </source>
</evidence>
<reference evidence="3 4" key="1">
    <citation type="submission" date="2024-05" db="EMBL/GenBank/DDBJ databases">
        <authorList>
            <person name="Wallberg A."/>
        </authorList>
    </citation>
    <scope>NUCLEOTIDE SEQUENCE [LARGE SCALE GENOMIC DNA]</scope>
</reference>
<dbReference type="InterPro" id="IPR016187">
    <property type="entry name" value="CTDL_fold"/>
</dbReference>
<dbReference type="SUPFAM" id="SSF56436">
    <property type="entry name" value="C-type lectin-like"/>
    <property type="match status" value="1"/>
</dbReference>
<comment type="caution">
    <text evidence="3">The sequence shown here is derived from an EMBL/GenBank/DDBJ whole genome shotgun (WGS) entry which is preliminary data.</text>
</comment>
<accession>A0AAV2SDN2</accession>
<keyword evidence="4" id="KW-1185">Reference proteome</keyword>
<dbReference type="SMART" id="SM00034">
    <property type="entry name" value="CLECT"/>
    <property type="match status" value="1"/>
</dbReference>
<dbReference type="PROSITE" id="PS50041">
    <property type="entry name" value="C_TYPE_LECTIN_2"/>
    <property type="match status" value="1"/>
</dbReference>
<proteinExistence type="predicted"/>
<name>A0AAV2SDN2_MEGNR</name>
<sequence>LVKRPKMAWTYSAIILLLSILSQTEYVQACNDDCKEDLIQRFENLLDNKIYSKMDLIKTEIENKFENILETKLDTKMNQIKTDIETKFENLLETKLNSKIDSMKLGIEMYFQNVLENKLNLKMEQISNTLTSHQDSMSLDLQSVKTHVETYERSFDDLIDPINDLKTLTKESNVILNEIRQSIEDCKGTSNTTTQQLNEISESIEDCKDTSNTTKQQIYEIIESIEDCKVTSNKTTQQLYEIRESIEYCKGTSNTTTQQSNEILETMEEIDQNGMEADTGTVTSMKMLSNEVESCQAGFFEMSTQCFKMFNDSNRSWLEAKTKCEQEGLILAQPDEAVAVPLRKYLYEAFGDSSYAWLGAQGDGSKFVYAHGGRGLDNASPLWYPGKPGSAVGAEYCLLLLVDVNDFRDHPTRPYWPNPCSPSYYALCE</sequence>
<dbReference type="InterPro" id="IPR001304">
    <property type="entry name" value="C-type_lectin-like"/>
</dbReference>